<evidence type="ECO:0000313" key="6">
    <source>
        <dbReference type="Proteomes" id="UP000275356"/>
    </source>
</evidence>
<evidence type="ECO:0000256" key="3">
    <source>
        <dbReference type="ARBA" id="ARBA00023163"/>
    </source>
</evidence>
<dbReference type="InterPro" id="IPR011663">
    <property type="entry name" value="UTRA"/>
</dbReference>
<dbReference type="InterPro" id="IPR036390">
    <property type="entry name" value="WH_DNA-bd_sf"/>
</dbReference>
<dbReference type="Gene3D" id="1.10.10.10">
    <property type="entry name" value="Winged helix-like DNA-binding domain superfamily/Winged helix DNA-binding domain"/>
    <property type="match status" value="1"/>
</dbReference>
<dbReference type="SUPFAM" id="SSF64288">
    <property type="entry name" value="Chorismate lyase-like"/>
    <property type="match status" value="1"/>
</dbReference>
<dbReference type="Proteomes" id="UP000275356">
    <property type="component" value="Unassembled WGS sequence"/>
</dbReference>
<comment type="caution">
    <text evidence="5">The sequence shown here is derived from an EMBL/GenBank/DDBJ whole genome shotgun (WGS) entry which is preliminary data.</text>
</comment>
<evidence type="ECO:0000256" key="2">
    <source>
        <dbReference type="ARBA" id="ARBA00023125"/>
    </source>
</evidence>
<organism evidence="5 6">
    <name type="scientific">Salana multivorans</name>
    <dbReference type="NCBI Taxonomy" id="120377"/>
    <lineage>
        <taxon>Bacteria</taxon>
        <taxon>Bacillati</taxon>
        <taxon>Actinomycetota</taxon>
        <taxon>Actinomycetes</taxon>
        <taxon>Micrococcales</taxon>
        <taxon>Beutenbergiaceae</taxon>
        <taxon>Salana</taxon>
    </lineage>
</organism>
<evidence type="ECO:0000256" key="1">
    <source>
        <dbReference type="ARBA" id="ARBA00023015"/>
    </source>
</evidence>
<dbReference type="SMART" id="SM00866">
    <property type="entry name" value="UTRA"/>
    <property type="match status" value="1"/>
</dbReference>
<dbReference type="EMBL" id="RKHQ01000001">
    <property type="protein sequence ID" value="ROR96135.1"/>
    <property type="molecule type" value="Genomic_DNA"/>
</dbReference>
<dbReference type="InterPro" id="IPR028978">
    <property type="entry name" value="Chorismate_lyase_/UTRA_dom_sf"/>
</dbReference>
<dbReference type="GO" id="GO:0003677">
    <property type="term" value="F:DNA binding"/>
    <property type="evidence" value="ECO:0007669"/>
    <property type="project" value="UniProtKB-KW"/>
</dbReference>
<accession>A0A3N2D8L6</accession>
<dbReference type="SUPFAM" id="SSF46785">
    <property type="entry name" value="Winged helix' DNA-binding domain"/>
    <property type="match status" value="1"/>
</dbReference>
<evidence type="ECO:0000313" key="5">
    <source>
        <dbReference type="EMBL" id="ROR96135.1"/>
    </source>
</evidence>
<name>A0A3N2D8L6_9MICO</name>
<dbReference type="Pfam" id="PF00392">
    <property type="entry name" value="GntR"/>
    <property type="match status" value="1"/>
</dbReference>
<gene>
    <name evidence="5" type="ORF">EDD28_0711</name>
</gene>
<evidence type="ECO:0000259" key="4">
    <source>
        <dbReference type="PROSITE" id="PS50949"/>
    </source>
</evidence>
<dbReference type="GO" id="GO:0045892">
    <property type="term" value="P:negative regulation of DNA-templated transcription"/>
    <property type="evidence" value="ECO:0007669"/>
    <property type="project" value="TreeGrafter"/>
</dbReference>
<keyword evidence="3" id="KW-0804">Transcription</keyword>
<dbReference type="Gene3D" id="3.40.1410.10">
    <property type="entry name" value="Chorismate lyase-like"/>
    <property type="match status" value="1"/>
</dbReference>
<proteinExistence type="predicted"/>
<reference evidence="5 6" key="1">
    <citation type="submission" date="2018-11" db="EMBL/GenBank/DDBJ databases">
        <title>Sequencing the genomes of 1000 actinobacteria strains.</title>
        <authorList>
            <person name="Klenk H.-P."/>
        </authorList>
    </citation>
    <scope>NUCLEOTIDE SEQUENCE [LARGE SCALE GENOMIC DNA]</scope>
    <source>
        <strain evidence="5 6">DSM 13521</strain>
    </source>
</reference>
<protein>
    <submittedName>
        <fullName evidence="5">GntR family transcriptional regulator</fullName>
    </submittedName>
</protein>
<dbReference type="GO" id="GO:0003700">
    <property type="term" value="F:DNA-binding transcription factor activity"/>
    <property type="evidence" value="ECO:0007669"/>
    <property type="project" value="InterPro"/>
</dbReference>
<dbReference type="AlphaFoldDB" id="A0A3N2D8L6"/>
<dbReference type="InterPro" id="IPR000524">
    <property type="entry name" value="Tscrpt_reg_HTH_GntR"/>
</dbReference>
<dbReference type="Pfam" id="PF07702">
    <property type="entry name" value="UTRA"/>
    <property type="match status" value="1"/>
</dbReference>
<dbReference type="PRINTS" id="PR00035">
    <property type="entry name" value="HTHGNTR"/>
</dbReference>
<dbReference type="CDD" id="cd07377">
    <property type="entry name" value="WHTH_GntR"/>
    <property type="match status" value="1"/>
</dbReference>
<keyword evidence="2" id="KW-0238">DNA-binding</keyword>
<feature type="domain" description="HTH gntR-type" evidence="4">
    <location>
        <begin position="6"/>
        <end position="72"/>
    </location>
</feature>
<keyword evidence="6" id="KW-1185">Reference proteome</keyword>
<dbReference type="InterPro" id="IPR050679">
    <property type="entry name" value="Bact_HTH_transcr_reg"/>
</dbReference>
<dbReference type="PANTHER" id="PTHR44846:SF1">
    <property type="entry name" value="MANNOSYL-D-GLYCERATE TRANSPORT_METABOLISM SYSTEM REPRESSOR MNGR-RELATED"/>
    <property type="match status" value="1"/>
</dbReference>
<dbReference type="SMART" id="SM00345">
    <property type="entry name" value="HTH_GNTR"/>
    <property type="match status" value="1"/>
</dbReference>
<dbReference type="OrthoDB" id="7363114at2"/>
<dbReference type="InterPro" id="IPR036388">
    <property type="entry name" value="WH-like_DNA-bd_sf"/>
</dbReference>
<dbReference type="PROSITE" id="PS50949">
    <property type="entry name" value="HTH_GNTR"/>
    <property type="match status" value="1"/>
</dbReference>
<sequence length="243" mass="26775">MRAMSTPKYVTIARELRRRCQQLAAGSRLPPERTLAHEFGVSVMTVRQALGQLVDDGWVNRTAGRGTFVTRPTVSMGPTLTSFTVDMRRRGLEPSSTVLRVERVVPDLETVAALGIRPGESTLLVERLRCADGEPICHEVSLFPERVAEQLLAGRLDQSVHEILVASGAEPRSSERSVRAVVAGGRECELLELPPGSPALEIIDLFSDVTGRPVQHARTRYRFDRYEVRSLIETNPRPAGAAI</sequence>
<dbReference type="PANTHER" id="PTHR44846">
    <property type="entry name" value="MANNOSYL-D-GLYCERATE TRANSPORT/METABOLISM SYSTEM REPRESSOR MNGR-RELATED"/>
    <property type="match status" value="1"/>
</dbReference>
<keyword evidence="1" id="KW-0805">Transcription regulation</keyword>